<feature type="domain" description="AMP-dependent synthetase/ligase" evidence="1">
    <location>
        <begin position="13"/>
        <end position="377"/>
    </location>
</feature>
<comment type="caution">
    <text evidence="3">The sequence shown here is derived from an EMBL/GenBank/DDBJ whole genome shotgun (WGS) entry which is preliminary data.</text>
</comment>
<dbReference type="PANTHER" id="PTHR43767">
    <property type="entry name" value="LONG-CHAIN-FATTY-ACID--COA LIGASE"/>
    <property type="match status" value="1"/>
</dbReference>
<dbReference type="Gene3D" id="3.40.50.12780">
    <property type="entry name" value="N-terminal domain of ligase-like"/>
    <property type="match status" value="1"/>
</dbReference>
<dbReference type="PROSITE" id="PS00455">
    <property type="entry name" value="AMP_BINDING"/>
    <property type="match status" value="1"/>
</dbReference>
<dbReference type="RefSeq" id="WP_209704832.1">
    <property type="nucleotide sequence ID" value="NZ_JAFIDA010000001.1"/>
</dbReference>
<organism evidence="3 4">
    <name type="scientific">Leucobacter exalbidus</name>
    <dbReference type="NCBI Taxonomy" id="662960"/>
    <lineage>
        <taxon>Bacteria</taxon>
        <taxon>Bacillati</taxon>
        <taxon>Actinomycetota</taxon>
        <taxon>Actinomycetes</taxon>
        <taxon>Micrococcales</taxon>
        <taxon>Microbacteriaceae</taxon>
        <taxon>Leucobacter</taxon>
    </lineage>
</organism>
<dbReference type="GO" id="GO:0016877">
    <property type="term" value="F:ligase activity, forming carbon-sulfur bonds"/>
    <property type="evidence" value="ECO:0007669"/>
    <property type="project" value="UniProtKB-ARBA"/>
</dbReference>
<evidence type="ECO:0000313" key="3">
    <source>
        <dbReference type="EMBL" id="MBP1325828.1"/>
    </source>
</evidence>
<dbReference type="InterPro" id="IPR050237">
    <property type="entry name" value="ATP-dep_AMP-bd_enzyme"/>
</dbReference>
<reference evidence="3" key="1">
    <citation type="submission" date="2021-02" db="EMBL/GenBank/DDBJ databases">
        <title>Sequencing the genomes of 1000 actinobacteria strains.</title>
        <authorList>
            <person name="Klenk H.-P."/>
        </authorList>
    </citation>
    <scope>NUCLEOTIDE SEQUENCE</scope>
    <source>
        <strain evidence="3">DSM 22850</strain>
    </source>
</reference>
<dbReference type="SUPFAM" id="SSF56801">
    <property type="entry name" value="Acetyl-CoA synthetase-like"/>
    <property type="match status" value="1"/>
</dbReference>
<proteinExistence type="predicted"/>
<accession>A0A940PS83</accession>
<dbReference type="AlphaFoldDB" id="A0A940PS83"/>
<gene>
    <name evidence="3" type="ORF">JOF28_001060</name>
</gene>
<protein>
    <submittedName>
        <fullName evidence="3">Acyl-CoA synthetase (AMP-forming)/AMP-acid ligase II</fullName>
    </submittedName>
</protein>
<dbReference type="InterPro" id="IPR025110">
    <property type="entry name" value="AMP-bd_C"/>
</dbReference>
<name>A0A940PS83_9MICO</name>
<dbReference type="EMBL" id="JAFIDA010000001">
    <property type="protein sequence ID" value="MBP1325828.1"/>
    <property type="molecule type" value="Genomic_DNA"/>
</dbReference>
<keyword evidence="3" id="KW-0436">Ligase</keyword>
<evidence type="ECO:0000259" key="2">
    <source>
        <dbReference type="Pfam" id="PF13193"/>
    </source>
</evidence>
<dbReference type="Pfam" id="PF13193">
    <property type="entry name" value="AMP-binding_C"/>
    <property type="match status" value="1"/>
</dbReference>
<dbReference type="InterPro" id="IPR045851">
    <property type="entry name" value="AMP-bd_C_sf"/>
</dbReference>
<dbReference type="InterPro" id="IPR000873">
    <property type="entry name" value="AMP-dep_synth/lig_dom"/>
</dbReference>
<feature type="domain" description="AMP-binding enzyme C-terminal" evidence="2">
    <location>
        <begin position="427"/>
        <end position="502"/>
    </location>
</feature>
<sequence length="521" mass="56441">MMRTIDNFDAGFATAPNRTFLLDAESGETLTYDEVSKFTHRFAHAIRTHGLGKESKIAVLSHNSTLMYQCVLGVLRSDAIWLPVNARSGVDEMVDVLTRFECDLLFYEGSASAVAESFASLPGNEANIVLLTKQTVTDWMGTQPDSAFQPAPDNLDTVYAIQATGGTTGVPKAVQFSNRNARSIVSSFMTVAPFHASAGAPHPVYLATAPLSHAAGQFMQLIMRQAGTAVIPHGATPADLLKLIEEYRVTHTFLPPTVIYGMLDEPELNAHDYGSLQYLVYGASPMSPVRLARAIKAFGPVLAQLYGQTETGVPNTWLSPQDHFINGDIAPPDRLSSAGRIVPGTQLVILDESGNSVPTGSTGEIAVRGEGVTPGYYKDEEATAAARHGQYFLTGDIAYIDESGFVHIVDRKKDVIITGGFNVYSAEVERRILAFPGIAECAVLGIPDPKWGESVTALIEPIPGNNIVIDELRAFCREALGPVKTPKTFIVRDSLPRSAVGKILKRELRQEFWSANERMVS</sequence>
<dbReference type="Pfam" id="PF00501">
    <property type="entry name" value="AMP-binding"/>
    <property type="match status" value="1"/>
</dbReference>
<dbReference type="Gene3D" id="3.30.300.30">
    <property type="match status" value="1"/>
</dbReference>
<evidence type="ECO:0000259" key="1">
    <source>
        <dbReference type="Pfam" id="PF00501"/>
    </source>
</evidence>
<dbReference type="InterPro" id="IPR042099">
    <property type="entry name" value="ANL_N_sf"/>
</dbReference>
<dbReference type="PANTHER" id="PTHR43767:SF7">
    <property type="entry name" value="MEDIUM_LONG-CHAIN-FATTY-ACID--COA LIGASE FADD8"/>
    <property type="match status" value="1"/>
</dbReference>
<dbReference type="InterPro" id="IPR020845">
    <property type="entry name" value="AMP-binding_CS"/>
</dbReference>
<keyword evidence="4" id="KW-1185">Reference proteome</keyword>
<dbReference type="Proteomes" id="UP000675163">
    <property type="component" value="Unassembled WGS sequence"/>
</dbReference>
<evidence type="ECO:0000313" key="4">
    <source>
        <dbReference type="Proteomes" id="UP000675163"/>
    </source>
</evidence>